<dbReference type="InterPro" id="IPR005673">
    <property type="entry name" value="ABC_phos-bd_PstS"/>
</dbReference>
<keyword evidence="10" id="KW-1185">Reference proteome</keyword>
<organism evidence="9 10">
    <name type="scientific">Desulfurivibrio alkaliphilus (strain DSM 19089 / UNIQEM U267 / AHT2)</name>
    <dbReference type="NCBI Taxonomy" id="589865"/>
    <lineage>
        <taxon>Bacteria</taxon>
        <taxon>Pseudomonadati</taxon>
        <taxon>Thermodesulfobacteriota</taxon>
        <taxon>Desulfobulbia</taxon>
        <taxon>Desulfobulbales</taxon>
        <taxon>Desulfobulbaceae</taxon>
        <taxon>Desulfurivibrio</taxon>
    </lineage>
</organism>
<keyword evidence="7" id="KW-0732">Signal</keyword>
<dbReference type="Proteomes" id="UP000001508">
    <property type="component" value="Chromosome"/>
</dbReference>
<proteinExistence type="inferred from homology"/>
<protein>
    <recommendedName>
        <fullName evidence="6">Phosphate-binding protein</fullName>
    </recommendedName>
</protein>
<comment type="function">
    <text evidence="1">Part of the ABC transporter complex PstSACB involved in phosphate import.</text>
</comment>
<dbReference type="InterPro" id="IPR024370">
    <property type="entry name" value="PBP_domain"/>
</dbReference>
<dbReference type="RefSeq" id="WP_013163789.1">
    <property type="nucleotide sequence ID" value="NC_014216.1"/>
</dbReference>
<evidence type="ECO:0000256" key="1">
    <source>
        <dbReference type="ARBA" id="ARBA00002841"/>
    </source>
</evidence>
<dbReference type="OrthoDB" id="9801510at2"/>
<dbReference type="HOGENOM" id="CLU_034528_1_1_7"/>
<evidence type="ECO:0000256" key="4">
    <source>
        <dbReference type="ARBA" id="ARBA00022448"/>
    </source>
</evidence>
<dbReference type="InParanoid" id="D6Z3Y7"/>
<evidence type="ECO:0000313" key="9">
    <source>
        <dbReference type="EMBL" id="ADH86262.1"/>
    </source>
</evidence>
<gene>
    <name evidence="9" type="ordered locus">DaAHT2_1567</name>
</gene>
<dbReference type="Gene3D" id="3.40.190.10">
    <property type="entry name" value="Periplasmic binding protein-like II"/>
    <property type="match status" value="2"/>
</dbReference>
<reference evidence="10" key="1">
    <citation type="submission" date="2010-02" db="EMBL/GenBank/DDBJ databases">
        <title>Complete sequence of Desulfurivibrio alkaliphilus AHT2.</title>
        <authorList>
            <consortium name="US DOE Joint Genome Institute"/>
            <person name="Pitluck S."/>
            <person name="Chertkov O."/>
            <person name="Detter J.C."/>
            <person name="Han C."/>
            <person name="Tapia R."/>
            <person name="Larimer F."/>
            <person name="Land M."/>
            <person name="Hauser L."/>
            <person name="Kyrpides N."/>
            <person name="Mikhailova N."/>
            <person name="Sorokin D.Y."/>
            <person name="Muyzer G."/>
            <person name="Woyke T."/>
        </authorList>
    </citation>
    <scope>NUCLEOTIDE SEQUENCE [LARGE SCALE GENOMIC DNA]</scope>
    <source>
        <strain evidence="10">DSM 19089 / UNIQEM U267 / AHT2</strain>
    </source>
</reference>
<dbReference type="NCBIfam" id="TIGR00975">
    <property type="entry name" value="3a0107s03"/>
    <property type="match status" value="1"/>
</dbReference>
<dbReference type="CDD" id="cd13565">
    <property type="entry name" value="PBP2_PstS"/>
    <property type="match status" value="1"/>
</dbReference>
<dbReference type="FunCoup" id="D6Z3Y7">
    <property type="interactions" value="201"/>
</dbReference>
<dbReference type="eggNOG" id="COG0226">
    <property type="taxonomic scope" value="Bacteria"/>
</dbReference>
<dbReference type="GO" id="GO:0035435">
    <property type="term" value="P:phosphate ion transmembrane transport"/>
    <property type="evidence" value="ECO:0007669"/>
    <property type="project" value="InterPro"/>
</dbReference>
<dbReference type="GO" id="GO:0043190">
    <property type="term" value="C:ATP-binding cassette (ABC) transporter complex"/>
    <property type="evidence" value="ECO:0007669"/>
    <property type="project" value="InterPro"/>
</dbReference>
<accession>D6Z3Y7</accession>
<dbReference type="PANTHER" id="PTHR42996:SF1">
    <property type="entry name" value="PHOSPHATE-BINDING PROTEIN PSTS"/>
    <property type="match status" value="1"/>
</dbReference>
<dbReference type="PIRSF" id="PIRSF002756">
    <property type="entry name" value="PstS"/>
    <property type="match status" value="1"/>
</dbReference>
<dbReference type="GO" id="GO:0042301">
    <property type="term" value="F:phosphate ion binding"/>
    <property type="evidence" value="ECO:0007669"/>
    <property type="project" value="InterPro"/>
</dbReference>
<evidence type="ECO:0000256" key="3">
    <source>
        <dbReference type="ARBA" id="ARBA00011529"/>
    </source>
</evidence>
<comment type="similarity">
    <text evidence="2 6">Belongs to the PstS family.</text>
</comment>
<feature type="domain" description="PBP" evidence="8">
    <location>
        <begin position="34"/>
        <end position="326"/>
    </location>
</feature>
<name>D6Z3Y7_DESAT</name>
<dbReference type="KEGG" id="dak:DaAHT2_1567"/>
<keyword evidence="5 6" id="KW-0592">Phosphate transport</keyword>
<evidence type="ECO:0000256" key="2">
    <source>
        <dbReference type="ARBA" id="ARBA00008725"/>
    </source>
</evidence>
<evidence type="ECO:0000256" key="6">
    <source>
        <dbReference type="PIRNR" id="PIRNR002756"/>
    </source>
</evidence>
<dbReference type="Pfam" id="PF12849">
    <property type="entry name" value="PBP_like_2"/>
    <property type="match status" value="1"/>
</dbReference>
<dbReference type="InterPro" id="IPR050962">
    <property type="entry name" value="Phosphate-bind_PstS"/>
</dbReference>
<dbReference type="AlphaFoldDB" id="D6Z3Y7"/>
<dbReference type="EMBL" id="CP001940">
    <property type="protein sequence ID" value="ADH86262.1"/>
    <property type="molecule type" value="Genomic_DNA"/>
</dbReference>
<sequence>MLTFHKSSTGKLWRRLSALAAAALLTVTVGAGSAAAQRVDLLGAGATFPAPLVTAMADEYRSKTNGRVTLNYQSIGSGGGIRQFIEQTVMFGMTEAFLSDEVMANIKQRTGGNAFNLPITLADVVPTYNLPGIQKGLVLNGEVLVELFLGKITRWNDPKIAALNPGVRLPVLPVTIVHRSDGSGTTNIWTSYLSRVSPEWANRVGFATSVNWPTGIGGNGNEGVAGVVMNTPGALGYNSLSYALLNDIAFAYVVNASGNLIEPSYAATTAAADIELPTDTRVLFTNTPAPDGYPAAGFAWMLVYENLEKNRAISNRAQAEALLQFLIWAITDGQELSESLGFARLPQAAIDRNFDMIRQIKWQGEKLGAKMLDNR</sequence>
<feature type="signal peptide" evidence="7">
    <location>
        <begin position="1"/>
        <end position="31"/>
    </location>
</feature>
<evidence type="ECO:0000313" key="10">
    <source>
        <dbReference type="Proteomes" id="UP000001508"/>
    </source>
</evidence>
<keyword evidence="4 6" id="KW-0813">Transport</keyword>
<feature type="chain" id="PRO_5003091555" description="Phosphate-binding protein" evidence="7">
    <location>
        <begin position="32"/>
        <end position="375"/>
    </location>
</feature>
<dbReference type="SUPFAM" id="SSF53850">
    <property type="entry name" value="Periplasmic binding protein-like II"/>
    <property type="match status" value="1"/>
</dbReference>
<evidence type="ECO:0000259" key="8">
    <source>
        <dbReference type="Pfam" id="PF12849"/>
    </source>
</evidence>
<dbReference type="STRING" id="589865.DaAHT2_1567"/>
<evidence type="ECO:0000256" key="5">
    <source>
        <dbReference type="ARBA" id="ARBA00022592"/>
    </source>
</evidence>
<evidence type="ECO:0000256" key="7">
    <source>
        <dbReference type="SAM" id="SignalP"/>
    </source>
</evidence>
<comment type="subunit">
    <text evidence="3">The complex is composed of two ATP-binding proteins (PstB), two transmembrane proteins (PstC and PstA) and a solute-binding protein (PstS).</text>
</comment>
<dbReference type="PANTHER" id="PTHR42996">
    <property type="entry name" value="PHOSPHATE-BINDING PROTEIN PSTS"/>
    <property type="match status" value="1"/>
</dbReference>